<accession>A0A4P6YW25</accession>
<keyword evidence="1" id="KW-0732">Signal</keyword>
<dbReference type="SUPFAM" id="SSF51261">
    <property type="entry name" value="Duplicated hybrid motif"/>
    <property type="match status" value="1"/>
</dbReference>
<protein>
    <submittedName>
        <fullName evidence="3">M23 family metallopeptidase</fullName>
    </submittedName>
</protein>
<name>A0A4P6YW25_9LACO</name>
<dbReference type="InterPro" id="IPR011055">
    <property type="entry name" value="Dup_hybrid_motif"/>
</dbReference>
<evidence type="ECO:0000259" key="2">
    <source>
        <dbReference type="Pfam" id="PF01551"/>
    </source>
</evidence>
<dbReference type="Gene3D" id="2.70.70.10">
    <property type="entry name" value="Glucose Permease (Domain IIA)"/>
    <property type="match status" value="1"/>
</dbReference>
<dbReference type="InterPro" id="IPR016047">
    <property type="entry name" value="M23ase_b-sheet_dom"/>
</dbReference>
<feature type="signal peptide" evidence="1">
    <location>
        <begin position="1"/>
        <end position="28"/>
    </location>
</feature>
<gene>
    <name evidence="3" type="ORF">EQG49_11335</name>
</gene>
<dbReference type="Pfam" id="PF01551">
    <property type="entry name" value="Peptidase_M23"/>
    <property type="match status" value="1"/>
</dbReference>
<keyword evidence="4" id="KW-1185">Reference proteome</keyword>
<dbReference type="OrthoDB" id="9805070at2"/>
<dbReference type="PANTHER" id="PTHR21666:SF270">
    <property type="entry name" value="MUREIN HYDROLASE ACTIVATOR ENVC"/>
    <property type="match status" value="1"/>
</dbReference>
<dbReference type="RefSeq" id="WP_133364077.1">
    <property type="nucleotide sequence ID" value="NZ_CP037940.1"/>
</dbReference>
<dbReference type="AlphaFoldDB" id="A0A4P6YW25"/>
<proteinExistence type="predicted"/>
<dbReference type="InterPro" id="IPR050570">
    <property type="entry name" value="Cell_wall_metabolism_enzyme"/>
</dbReference>
<evidence type="ECO:0000313" key="3">
    <source>
        <dbReference type="EMBL" id="QBO37000.1"/>
    </source>
</evidence>
<feature type="chain" id="PRO_5039641243" evidence="1">
    <location>
        <begin position="29"/>
        <end position="232"/>
    </location>
</feature>
<dbReference type="Proteomes" id="UP000292886">
    <property type="component" value="Chromosome"/>
</dbReference>
<dbReference type="EMBL" id="CP037940">
    <property type="protein sequence ID" value="QBO37000.1"/>
    <property type="molecule type" value="Genomic_DNA"/>
</dbReference>
<dbReference type="GO" id="GO:0004222">
    <property type="term" value="F:metalloendopeptidase activity"/>
    <property type="evidence" value="ECO:0007669"/>
    <property type="project" value="TreeGrafter"/>
</dbReference>
<sequence>MKITKLILKTIITVAILVSAVASGSATAANANNDLVPATASQAQIKKLTAQGFTYSTKTGYIWPVKGSMHISSGEGSRHLAYAATNFHYGYDFVPGKSKSFYAMRGGIVIAAGAHDRAHNFQMAGNVIIVKQDDGKYAVYSEFRNGSQTVRRGQYVAQGQKLGTMGVSGMTSGTHVHIGITNQAWPGYGRSGVSMAGNGRKGWVMLHKYLDVKRVYGEGRRSAATITTGQLN</sequence>
<dbReference type="PANTHER" id="PTHR21666">
    <property type="entry name" value="PEPTIDASE-RELATED"/>
    <property type="match status" value="1"/>
</dbReference>
<dbReference type="KEGG" id="wei:EQG49_11335"/>
<feature type="domain" description="M23ase beta-sheet core" evidence="2">
    <location>
        <begin position="87"/>
        <end position="183"/>
    </location>
</feature>
<reference evidence="4" key="1">
    <citation type="submission" date="2019-03" db="EMBL/GenBank/DDBJ databases">
        <title>Weissella sp. 26KH-42 Genome sequencing.</title>
        <authorList>
            <person name="Heo J."/>
            <person name="Kim S.-J."/>
            <person name="Kim J.-S."/>
            <person name="Hong S.-B."/>
            <person name="Kwon S.-W."/>
        </authorList>
    </citation>
    <scope>NUCLEOTIDE SEQUENCE [LARGE SCALE GENOMIC DNA]</scope>
    <source>
        <strain evidence="4">26KH-42</strain>
    </source>
</reference>
<dbReference type="CDD" id="cd12797">
    <property type="entry name" value="M23_peptidase"/>
    <property type="match status" value="1"/>
</dbReference>
<organism evidence="3 4">
    <name type="scientific">Periweissella cryptocerci</name>
    <dbReference type="NCBI Taxonomy" id="2506420"/>
    <lineage>
        <taxon>Bacteria</taxon>
        <taxon>Bacillati</taxon>
        <taxon>Bacillota</taxon>
        <taxon>Bacilli</taxon>
        <taxon>Lactobacillales</taxon>
        <taxon>Lactobacillaceae</taxon>
        <taxon>Periweissella</taxon>
    </lineage>
</organism>
<evidence type="ECO:0000313" key="4">
    <source>
        <dbReference type="Proteomes" id="UP000292886"/>
    </source>
</evidence>
<evidence type="ECO:0000256" key="1">
    <source>
        <dbReference type="SAM" id="SignalP"/>
    </source>
</evidence>